<sequence length="82" mass="9836">MKAGTVKLSYDQFLLLREYKKRLNLSCDALAKELDLCKPTVVKVLRDRRTNIYPKTKNKIEFWLLRQQIHRLLTSDIRMIRS</sequence>
<dbReference type="GO" id="GO:0003677">
    <property type="term" value="F:DNA binding"/>
    <property type="evidence" value="ECO:0007669"/>
    <property type="project" value="InterPro"/>
</dbReference>
<dbReference type="STRING" id="1423790.BN53_04290"/>
<protein>
    <recommendedName>
        <fullName evidence="3">HTH cro/C1-type domain-containing protein</fullName>
    </recommendedName>
</protein>
<keyword evidence="2" id="KW-1185">Reference proteome</keyword>
<proteinExistence type="predicted"/>
<dbReference type="AlphaFoldDB" id="I7IZT5"/>
<gene>
    <name evidence="1" type="ORF">BN53_04290</name>
</gene>
<accession>I7IZT5</accession>
<evidence type="ECO:0000313" key="2">
    <source>
        <dbReference type="Proteomes" id="UP000009311"/>
    </source>
</evidence>
<dbReference type="Proteomes" id="UP000009311">
    <property type="component" value="Unassembled WGS sequence"/>
</dbReference>
<organism evidence="1 2">
    <name type="scientific">Lactobacillus pasteurii DSM 23907 = CRBIP 24.76</name>
    <dbReference type="NCBI Taxonomy" id="1423790"/>
    <lineage>
        <taxon>Bacteria</taxon>
        <taxon>Bacillati</taxon>
        <taxon>Bacillota</taxon>
        <taxon>Bacilli</taxon>
        <taxon>Lactobacillales</taxon>
        <taxon>Lactobacillaceae</taxon>
        <taxon>Lactobacillus</taxon>
    </lineage>
</organism>
<dbReference type="SUPFAM" id="SSF47413">
    <property type="entry name" value="lambda repressor-like DNA-binding domains"/>
    <property type="match status" value="1"/>
</dbReference>
<comment type="caution">
    <text evidence="1">The sequence shown here is derived from an EMBL/GenBank/DDBJ whole genome shotgun (WGS) entry which is preliminary data.</text>
</comment>
<dbReference type="InterPro" id="IPR010982">
    <property type="entry name" value="Lambda_DNA-bd_dom_sf"/>
</dbReference>
<name>I7IZT5_9LACO</name>
<dbReference type="EMBL" id="CAKD01000021">
    <property type="protein sequence ID" value="CCI85307.1"/>
    <property type="molecule type" value="Genomic_DNA"/>
</dbReference>
<evidence type="ECO:0000313" key="1">
    <source>
        <dbReference type="EMBL" id="CCI85307.1"/>
    </source>
</evidence>
<reference evidence="1 2" key="1">
    <citation type="submission" date="2012-06" db="EMBL/GenBank/DDBJ databases">
        <title>Draft Genome Sequence of Lactobacillus pasteurii CRBIP 24.76T.</title>
        <authorList>
            <person name="Cousin S."/>
            <person name="Bouchier C."/>
            <person name="Loux V."/>
            <person name="Ma L."/>
            <person name="Creno S."/>
            <person name="Bizet C."/>
            <person name="Clermont D."/>
        </authorList>
    </citation>
    <scope>NUCLEOTIDE SEQUENCE [LARGE SCALE GENOMIC DNA]</scope>
    <source>
        <strain evidence="2">CRBIP 24.76T</strain>
    </source>
</reference>
<evidence type="ECO:0008006" key="3">
    <source>
        <dbReference type="Google" id="ProtNLM"/>
    </source>
</evidence>